<proteinExistence type="predicted"/>
<keyword evidence="2" id="KW-1185">Reference proteome</keyword>
<evidence type="ECO:0000313" key="2">
    <source>
        <dbReference type="Proteomes" id="UP001055072"/>
    </source>
</evidence>
<protein>
    <submittedName>
        <fullName evidence="1">Uncharacterized protein</fullName>
    </submittedName>
</protein>
<accession>A0ACB8TMB6</accession>
<dbReference type="Proteomes" id="UP001055072">
    <property type="component" value="Unassembled WGS sequence"/>
</dbReference>
<comment type="caution">
    <text evidence="1">The sequence shown here is derived from an EMBL/GenBank/DDBJ whole genome shotgun (WGS) entry which is preliminary data.</text>
</comment>
<dbReference type="EMBL" id="MU274990">
    <property type="protein sequence ID" value="KAI0083139.1"/>
    <property type="molecule type" value="Genomic_DNA"/>
</dbReference>
<evidence type="ECO:0000313" key="1">
    <source>
        <dbReference type="EMBL" id="KAI0083139.1"/>
    </source>
</evidence>
<sequence>MSLVLWIAIHVCGIEGLLAYMDDTFAFDADCNLYPYEPYGSSFPSKQLALLRLWDYLNIPHSQHKQLYGDTLTIIGFHVDPVSMVISLPKESTDFLVSAIREFVNEASRCRRTLREWQKLLGWINWGLNSSYDKIAGRHIASAPIYLNKRSINDLLWIADMFECYEGVHLLTNTTWELHDADLCIFCDASLTGLGVGFIADLEDNIFWYEAITVLSALQWSTTLPLPLSCMFDSFSAVELLIASRIDLRVWHIPGEQNTIADALSRQLFSVIAQYAPFLRISSFTPPRVTSGLLR</sequence>
<name>A0ACB8TMB6_9APHY</name>
<gene>
    <name evidence="1" type="ORF">BDY19DRAFT_987963</name>
</gene>
<organism evidence="1 2">
    <name type="scientific">Irpex rosettiformis</name>
    <dbReference type="NCBI Taxonomy" id="378272"/>
    <lineage>
        <taxon>Eukaryota</taxon>
        <taxon>Fungi</taxon>
        <taxon>Dikarya</taxon>
        <taxon>Basidiomycota</taxon>
        <taxon>Agaricomycotina</taxon>
        <taxon>Agaricomycetes</taxon>
        <taxon>Polyporales</taxon>
        <taxon>Irpicaceae</taxon>
        <taxon>Irpex</taxon>
    </lineage>
</organism>
<reference evidence="1" key="1">
    <citation type="journal article" date="2021" name="Environ. Microbiol.">
        <title>Gene family expansions and transcriptome signatures uncover fungal adaptations to wood decay.</title>
        <authorList>
            <person name="Hage H."/>
            <person name="Miyauchi S."/>
            <person name="Viragh M."/>
            <person name="Drula E."/>
            <person name="Min B."/>
            <person name="Chaduli D."/>
            <person name="Navarro D."/>
            <person name="Favel A."/>
            <person name="Norest M."/>
            <person name="Lesage-Meessen L."/>
            <person name="Balint B."/>
            <person name="Merenyi Z."/>
            <person name="de Eugenio L."/>
            <person name="Morin E."/>
            <person name="Martinez A.T."/>
            <person name="Baldrian P."/>
            <person name="Stursova M."/>
            <person name="Martinez M.J."/>
            <person name="Novotny C."/>
            <person name="Magnuson J.K."/>
            <person name="Spatafora J.W."/>
            <person name="Maurice S."/>
            <person name="Pangilinan J."/>
            <person name="Andreopoulos W."/>
            <person name="LaButti K."/>
            <person name="Hundley H."/>
            <person name="Na H."/>
            <person name="Kuo A."/>
            <person name="Barry K."/>
            <person name="Lipzen A."/>
            <person name="Henrissat B."/>
            <person name="Riley R."/>
            <person name="Ahrendt S."/>
            <person name="Nagy L.G."/>
            <person name="Grigoriev I.V."/>
            <person name="Martin F."/>
            <person name="Rosso M.N."/>
        </authorList>
    </citation>
    <scope>NUCLEOTIDE SEQUENCE</scope>
    <source>
        <strain evidence="1">CBS 384.51</strain>
    </source>
</reference>